<comment type="caution">
    <text evidence="1">The sequence shown here is derived from an EMBL/GenBank/DDBJ whole genome shotgun (WGS) entry which is preliminary data.</text>
</comment>
<keyword evidence="2" id="KW-1185">Reference proteome</keyword>
<proteinExistence type="predicted"/>
<dbReference type="EMBL" id="WIXK01000001">
    <property type="protein sequence ID" value="MQY41644.1"/>
    <property type="molecule type" value="Genomic_DNA"/>
</dbReference>
<dbReference type="AlphaFoldDB" id="A0A844ATD8"/>
<name>A0A844ATD8_9RHOB</name>
<dbReference type="RefSeq" id="WP_153544993.1">
    <property type="nucleotide sequence ID" value="NZ_WIXK01000001.1"/>
</dbReference>
<dbReference type="Proteomes" id="UP000436694">
    <property type="component" value="Unassembled WGS sequence"/>
</dbReference>
<sequence>MTPSANSYNVVQIKPEGYVHASAFDEIAEGVAAGIRELGHNVGQSFNAFDPNCINIVLGAHLLQPDTIDLLPANTVIYNFEQLHKEGWFMSSGYRAFMERFQVWDYSAHNLDFLTGFDLNHAPRLVELGYSDALKRIPRADLQDIDVLFYGSTNERRLKVLQDLQSAGLNVQLLQGVYGAQRDAFIARAKVVLNMHFYDTKIFELARVSYLLANEKAVLSEYHPGTHMDAALKQALCLAPYDGLVDACLELVRDDTKRRAFEQAGFDAFSQMKQADYLKPVLH</sequence>
<evidence type="ECO:0000313" key="1">
    <source>
        <dbReference type="EMBL" id="MQY41644.1"/>
    </source>
</evidence>
<reference evidence="1 2" key="1">
    <citation type="submission" date="2019-10" db="EMBL/GenBank/DDBJ databases">
        <title>Epibacterium sp. nov., isolated from seawater.</title>
        <authorList>
            <person name="Zhang X."/>
            <person name="Li N."/>
        </authorList>
    </citation>
    <scope>NUCLEOTIDE SEQUENCE [LARGE SCALE GENOMIC DNA]</scope>
    <source>
        <strain evidence="1 2">SM1969</strain>
    </source>
</reference>
<organism evidence="1 2">
    <name type="scientific">Tritonibacter aquimaris</name>
    <dbReference type="NCBI Taxonomy" id="2663379"/>
    <lineage>
        <taxon>Bacteria</taxon>
        <taxon>Pseudomonadati</taxon>
        <taxon>Pseudomonadota</taxon>
        <taxon>Alphaproteobacteria</taxon>
        <taxon>Rhodobacterales</taxon>
        <taxon>Paracoccaceae</taxon>
        <taxon>Tritonibacter</taxon>
    </lineage>
</organism>
<protein>
    <submittedName>
        <fullName evidence="1">Uncharacterized protein</fullName>
    </submittedName>
</protein>
<evidence type="ECO:0000313" key="2">
    <source>
        <dbReference type="Proteomes" id="UP000436694"/>
    </source>
</evidence>
<accession>A0A844ATD8</accession>
<gene>
    <name evidence="1" type="ORF">GG681_03250</name>
</gene>